<evidence type="ECO:0000313" key="2">
    <source>
        <dbReference type="EMBL" id="OAQ80589.1"/>
    </source>
</evidence>
<evidence type="ECO:0000313" key="3">
    <source>
        <dbReference type="Proteomes" id="UP000078240"/>
    </source>
</evidence>
<gene>
    <name evidence="2" type="ORF">VFPBJ_06174</name>
</gene>
<dbReference type="EMBL" id="LSBH01000004">
    <property type="protein sequence ID" value="OAQ80589.1"/>
    <property type="molecule type" value="Genomic_DNA"/>
</dbReference>
<proteinExistence type="predicted"/>
<evidence type="ECO:0000256" key="1">
    <source>
        <dbReference type="SAM" id="MobiDB-lite"/>
    </source>
</evidence>
<comment type="caution">
    <text evidence="2">The sequence shown here is derived from an EMBL/GenBank/DDBJ whole genome shotgun (WGS) entry which is preliminary data.</text>
</comment>
<name>A0A179GTW2_PURLI</name>
<feature type="region of interest" description="Disordered" evidence="1">
    <location>
        <begin position="1"/>
        <end position="44"/>
    </location>
</feature>
<accession>A0A179GTW2</accession>
<dbReference type="Proteomes" id="UP000078240">
    <property type="component" value="Unassembled WGS sequence"/>
</dbReference>
<protein>
    <submittedName>
        <fullName evidence="2">Uncharacterized protein</fullName>
    </submittedName>
</protein>
<sequence length="102" mass="11531">MRHHHHSPLTTHQPPRPLATSYVVTTTTSGHHKRPPRKKFPEYPSREPCVHAVTLPVPIDFGPWHAGHVPDQMGILRRRHAPPVRTTVGRAAVEGGEFRIRP</sequence>
<dbReference type="AlphaFoldDB" id="A0A179GTW2"/>
<organism evidence="2 3">
    <name type="scientific">Purpureocillium lilacinum</name>
    <name type="common">Paecilomyces lilacinus</name>
    <dbReference type="NCBI Taxonomy" id="33203"/>
    <lineage>
        <taxon>Eukaryota</taxon>
        <taxon>Fungi</taxon>
        <taxon>Dikarya</taxon>
        <taxon>Ascomycota</taxon>
        <taxon>Pezizomycotina</taxon>
        <taxon>Sordariomycetes</taxon>
        <taxon>Hypocreomycetidae</taxon>
        <taxon>Hypocreales</taxon>
        <taxon>Ophiocordycipitaceae</taxon>
        <taxon>Purpureocillium</taxon>
    </lineage>
</organism>
<reference evidence="2 3" key="1">
    <citation type="submission" date="2016-01" db="EMBL/GenBank/DDBJ databases">
        <title>Biosynthesis of antibiotic leucinostatins and their inhibition on Phytophthora in bio-control Purpureocillium lilacinum.</title>
        <authorList>
            <person name="Wang G."/>
            <person name="Liu Z."/>
            <person name="Lin R."/>
            <person name="Li E."/>
            <person name="Mao Z."/>
            <person name="Ling J."/>
            <person name="Yin W."/>
            <person name="Xie B."/>
        </authorList>
    </citation>
    <scope>NUCLEOTIDE SEQUENCE [LARGE SCALE GENOMIC DNA]</scope>
    <source>
        <strain evidence="2">PLBJ-1</strain>
    </source>
</reference>